<dbReference type="InterPro" id="IPR036388">
    <property type="entry name" value="WH-like_DNA-bd_sf"/>
</dbReference>
<keyword evidence="3" id="KW-0804">Transcription</keyword>
<dbReference type="InterPro" id="IPR012318">
    <property type="entry name" value="HTH_CRP"/>
</dbReference>
<dbReference type="GO" id="GO:0003700">
    <property type="term" value="F:DNA-binding transcription factor activity"/>
    <property type="evidence" value="ECO:0007669"/>
    <property type="project" value="TreeGrafter"/>
</dbReference>
<dbReference type="PROSITE" id="PS50042">
    <property type="entry name" value="CNMP_BINDING_3"/>
    <property type="match status" value="1"/>
</dbReference>
<evidence type="ECO:0000313" key="6">
    <source>
        <dbReference type="EMBL" id="MTH36308.1"/>
    </source>
</evidence>
<evidence type="ECO:0000313" key="7">
    <source>
        <dbReference type="Proteomes" id="UP000442533"/>
    </source>
</evidence>
<dbReference type="SUPFAM" id="SSF46785">
    <property type="entry name" value="Winged helix' DNA-binding domain"/>
    <property type="match status" value="1"/>
</dbReference>
<evidence type="ECO:0000259" key="5">
    <source>
        <dbReference type="PROSITE" id="PS51063"/>
    </source>
</evidence>
<keyword evidence="1" id="KW-0805">Transcription regulation</keyword>
<evidence type="ECO:0000256" key="1">
    <source>
        <dbReference type="ARBA" id="ARBA00023015"/>
    </source>
</evidence>
<dbReference type="Gene3D" id="2.60.120.10">
    <property type="entry name" value="Jelly Rolls"/>
    <property type="match status" value="1"/>
</dbReference>
<gene>
    <name evidence="6" type="ORF">GL279_17060</name>
</gene>
<dbReference type="GO" id="GO:0003677">
    <property type="term" value="F:DNA binding"/>
    <property type="evidence" value="ECO:0007669"/>
    <property type="project" value="UniProtKB-KW"/>
</dbReference>
<feature type="domain" description="Cyclic nucleotide-binding" evidence="4">
    <location>
        <begin position="12"/>
        <end position="134"/>
    </location>
</feature>
<dbReference type="SMART" id="SM00419">
    <property type="entry name" value="HTH_CRP"/>
    <property type="match status" value="1"/>
</dbReference>
<evidence type="ECO:0000256" key="3">
    <source>
        <dbReference type="ARBA" id="ARBA00023163"/>
    </source>
</evidence>
<dbReference type="InterPro" id="IPR050397">
    <property type="entry name" value="Env_Response_Regulators"/>
</dbReference>
<dbReference type="Gene3D" id="1.10.10.10">
    <property type="entry name" value="Winged helix-like DNA-binding domain superfamily/Winged helix DNA-binding domain"/>
    <property type="match status" value="1"/>
</dbReference>
<keyword evidence="2" id="KW-0238">DNA-binding</keyword>
<accession>A0A844HB62</accession>
<organism evidence="6 7">
    <name type="scientific">Paracoccus limosus</name>
    <dbReference type="NCBI Taxonomy" id="913252"/>
    <lineage>
        <taxon>Bacteria</taxon>
        <taxon>Pseudomonadati</taxon>
        <taxon>Pseudomonadota</taxon>
        <taxon>Alphaproteobacteria</taxon>
        <taxon>Rhodobacterales</taxon>
        <taxon>Paracoccaceae</taxon>
        <taxon>Paracoccus</taxon>
    </lineage>
</organism>
<dbReference type="Pfam" id="PF00027">
    <property type="entry name" value="cNMP_binding"/>
    <property type="match status" value="1"/>
</dbReference>
<feature type="domain" description="HTH crp-type" evidence="5">
    <location>
        <begin position="148"/>
        <end position="211"/>
    </location>
</feature>
<dbReference type="PANTHER" id="PTHR24567:SF74">
    <property type="entry name" value="HTH-TYPE TRANSCRIPTIONAL REGULATOR ARCR"/>
    <property type="match status" value="1"/>
</dbReference>
<dbReference type="InterPro" id="IPR036390">
    <property type="entry name" value="WH_DNA-bd_sf"/>
</dbReference>
<reference evidence="6 7" key="1">
    <citation type="submission" date="2019-11" db="EMBL/GenBank/DDBJ databases">
        <authorList>
            <person name="Dong K."/>
        </authorList>
    </citation>
    <scope>NUCLEOTIDE SEQUENCE [LARGE SCALE GENOMIC DNA]</scope>
    <source>
        <strain evidence="6 7">JCM 17370</strain>
    </source>
</reference>
<comment type="caution">
    <text evidence="6">The sequence shown here is derived from an EMBL/GenBank/DDBJ whole genome shotgun (WGS) entry which is preliminary data.</text>
</comment>
<dbReference type="SMART" id="SM00100">
    <property type="entry name" value="cNMP"/>
    <property type="match status" value="1"/>
</dbReference>
<sequence length="219" mass="24067">MAQDDWTALFPGLAQMPERLRDQLLARARVQVLPEGRRLFGPGQAPTALVLVLRGSVRVQQTGESGREITLYRVQGGESCVLTAACQLAYQDYQAEGIAETEVTAALVPRQDFDELVAASAEFRQLIFGAYARRMSDLFTVIEEVAFRRVDMRLAALLLKEARQGVVTATHQALAVELGTAREVVSRTLQDFARRGWIGQARGTVQLTAPAALERLARG</sequence>
<proteinExistence type="predicted"/>
<dbReference type="CDD" id="cd00038">
    <property type="entry name" value="CAP_ED"/>
    <property type="match status" value="1"/>
</dbReference>
<dbReference type="PROSITE" id="PS51063">
    <property type="entry name" value="HTH_CRP_2"/>
    <property type="match status" value="1"/>
</dbReference>
<name>A0A844HB62_9RHOB</name>
<dbReference type="InterPro" id="IPR014710">
    <property type="entry name" value="RmlC-like_jellyroll"/>
</dbReference>
<evidence type="ECO:0000256" key="2">
    <source>
        <dbReference type="ARBA" id="ARBA00023125"/>
    </source>
</evidence>
<dbReference type="InterPro" id="IPR018490">
    <property type="entry name" value="cNMP-bd_dom_sf"/>
</dbReference>
<dbReference type="RefSeq" id="WP_155065826.1">
    <property type="nucleotide sequence ID" value="NZ_WMIF01000034.1"/>
</dbReference>
<dbReference type="EMBL" id="WMIF01000034">
    <property type="protein sequence ID" value="MTH36308.1"/>
    <property type="molecule type" value="Genomic_DNA"/>
</dbReference>
<dbReference type="GO" id="GO:0005829">
    <property type="term" value="C:cytosol"/>
    <property type="evidence" value="ECO:0007669"/>
    <property type="project" value="TreeGrafter"/>
</dbReference>
<dbReference type="PANTHER" id="PTHR24567">
    <property type="entry name" value="CRP FAMILY TRANSCRIPTIONAL REGULATORY PROTEIN"/>
    <property type="match status" value="1"/>
</dbReference>
<protein>
    <submittedName>
        <fullName evidence="6">Helix-turn-helix domain-containing protein</fullName>
    </submittedName>
</protein>
<dbReference type="Proteomes" id="UP000442533">
    <property type="component" value="Unassembled WGS sequence"/>
</dbReference>
<dbReference type="InterPro" id="IPR000595">
    <property type="entry name" value="cNMP-bd_dom"/>
</dbReference>
<dbReference type="OrthoDB" id="9776746at2"/>
<evidence type="ECO:0000259" key="4">
    <source>
        <dbReference type="PROSITE" id="PS50042"/>
    </source>
</evidence>
<dbReference type="Pfam" id="PF13545">
    <property type="entry name" value="HTH_Crp_2"/>
    <property type="match status" value="1"/>
</dbReference>
<keyword evidence="7" id="KW-1185">Reference proteome</keyword>
<dbReference type="AlphaFoldDB" id="A0A844HB62"/>
<dbReference type="SUPFAM" id="SSF51206">
    <property type="entry name" value="cAMP-binding domain-like"/>
    <property type="match status" value="1"/>
</dbReference>